<proteinExistence type="predicted"/>
<dbReference type="GO" id="GO:0005524">
    <property type="term" value="F:ATP binding"/>
    <property type="evidence" value="ECO:0007669"/>
    <property type="project" value="UniProtKB-UniRule"/>
</dbReference>
<dbReference type="Gene3D" id="3.30.800.10">
    <property type="entry name" value="Phosphatidylinositol Phosphate Kinase II Beta"/>
    <property type="match status" value="1"/>
</dbReference>
<feature type="domain" description="PIPK" evidence="3">
    <location>
        <begin position="75"/>
        <end position="521"/>
    </location>
</feature>
<keyword evidence="1" id="KW-0067">ATP-binding</keyword>
<feature type="region of interest" description="Disordered" evidence="2">
    <location>
        <begin position="533"/>
        <end position="603"/>
    </location>
</feature>
<dbReference type="InterPro" id="IPR002498">
    <property type="entry name" value="PInositol-4-P-4/5-kinase_core"/>
</dbReference>
<evidence type="ECO:0000313" key="4">
    <source>
        <dbReference type="EMBL" id="GAV08855.1"/>
    </source>
</evidence>
<dbReference type="AlphaFoldDB" id="A0A1D1W5Y2"/>
<dbReference type="PROSITE" id="PS51455">
    <property type="entry name" value="PIPK"/>
    <property type="match status" value="1"/>
</dbReference>
<dbReference type="EMBL" id="BDGG01000019">
    <property type="protein sequence ID" value="GAV08855.1"/>
    <property type="molecule type" value="Genomic_DNA"/>
</dbReference>
<organism evidence="4 5">
    <name type="scientific">Ramazzottius varieornatus</name>
    <name type="common">Water bear</name>
    <name type="synonym">Tardigrade</name>
    <dbReference type="NCBI Taxonomy" id="947166"/>
    <lineage>
        <taxon>Eukaryota</taxon>
        <taxon>Metazoa</taxon>
        <taxon>Ecdysozoa</taxon>
        <taxon>Tardigrada</taxon>
        <taxon>Eutardigrada</taxon>
        <taxon>Parachela</taxon>
        <taxon>Hypsibioidea</taxon>
        <taxon>Ramazzottiidae</taxon>
        <taxon>Ramazzottius</taxon>
    </lineage>
</organism>
<dbReference type="GO" id="GO:0046854">
    <property type="term" value="P:phosphatidylinositol phosphate biosynthetic process"/>
    <property type="evidence" value="ECO:0007669"/>
    <property type="project" value="TreeGrafter"/>
</dbReference>
<dbReference type="Proteomes" id="UP000186922">
    <property type="component" value="Unassembled WGS sequence"/>
</dbReference>
<dbReference type="OrthoDB" id="70770at2759"/>
<dbReference type="PANTHER" id="PTHR23086:SF101">
    <property type="entry name" value="LP03320P-RELATED"/>
    <property type="match status" value="1"/>
</dbReference>
<name>A0A1D1W5Y2_RAMVA</name>
<dbReference type="SUPFAM" id="SSF56104">
    <property type="entry name" value="SAICAR synthase-like"/>
    <property type="match status" value="1"/>
</dbReference>
<feature type="compositionally biased region" description="Low complexity" evidence="2">
    <location>
        <begin position="550"/>
        <end position="564"/>
    </location>
</feature>
<keyword evidence="1" id="KW-0808">Transferase</keyword>
<sequence>MFFVPVGLVRIQSGIYEEVDAKMSVVRRSKRFSTGTKPDNEDTTDGGMQGTSLKEKKIGHRRVDETGNVTYKRFRANDLMFCIQTGIRHSVSKLASKPERDLLMKDFTVVEKVFHKKDGSAFTPAHGMNDFTFKSYAPIAFRYFRELFGIAPDDYMLSLCDRAMIEISNPGASGSIFYLTEDDEFILKTVMYREAEFLQKLLPGYYMNLNQNPRTLLPKFFGQYCYQSLGKNVRIICMNNLLPRKVKYHQKFDLKGSTYKRQASAAERQKQVPTLKDLDFMQLYPEGIFLEPETYDLLIRTIRRDCTVLESFKIMDYSLLIGIHNLDLQQKELERGDAERTEVARRSGSITVQQPDFGSPTDDDAIHRPGSSSPVPPSQSEIKPQSSPMGSLFKLGTKGASGDGSLPRNNRTRPPLLRAKTNREKFAAIVQEPTPARTQLYSKFNQESDTSQILPDGVLAWNSKGERLLLFMGIIDILQCYKLRKKMEHTVKSVVLDGDQISVCHPSFYSRRFQDFMAEKVFRKVPPGMFPAHVSPSTSLNQREDKALDPLSPESSPEISPVKQSQRRSTRQSSKNRTSTVSISSSSAIEIGRGQSHTSTSNKAFISSTAPDLILDTAGAAANQAFTSPKAINA</sequence>
<dbReference type="InterPro" id="IPR023610">
    <property type="entry name" value="PInositol-4/5-P-5/4-kinase"/>
</dbReference>
<feature type="compositionally biased region" description="Low complexity" evidence="2">
    <location>
        <begin position="571"/>
        <end position="587"/>
    </location>
</feature>
<dbReference type="PANTHER" id="PTHR23086">
    <property type="entry name" value="PHOSPHATIDYLINOSITOL-4-PHOSPHATE 5-KINASE"/>
    <property type="match status" value="1"/>
</dbReference>
<feature type="region of interest" description="Disordered" evidence="2">
    <location>
        <begin position="340"/>
        <end position="415"/>
    </location>
</feature>
<keyword evidence="1" id="KW-0547">Nucleotide-binding</keyword>
<keyword evidence="5" id="KW-1185">Reference proteome</keyword>
<reference evidence="4 5" key="1">
    <citation type="journal article" date="2016" name="Nat. Commun.">
        <title>Extremotolerant tardigrade genome and improved radiotolerance of human cultured cells by tardigrade-unique protein.</title>
        <authorList>
            <person name="Hashimoto T."/>
            <person name="Horikawa D.D."/>
            <person name="Saito Y."/>
            <person name="Kuwahara H."/>
            <person name="Kozuka-Hata H."/>
            <person name="Shin-I T."/>
            <person name="Minakuchi Y."/>
            <person name="Ohishi K."/>
            <person name="Motoyama A."/>
            <person name="Aizu T."/>
            <person name="Enomoto A."/>
            <person name="Kondo K."/>
            <person name="Tanaka S."/>
            <person name="Hara Y."/>
            <person name="Koshikawa S."/>
            <person name="Sagara H."/>
            <person name="Miura T."/>
            <person name="Yokobori S."/>
            <person name="Miyagawa K."/>
            <person name="Suzuki Y."/>
            <person name="Kubo T."/>
            <person name="Oyama M."/>
            <person name="Kohara Y."/>
            <person name="Fujiyama A."/>
            <person name="Arakawa K."/>
            <person name="Katayama T."/>
            <person name="Toyoda A."/>
            <person name="Kunieda T."/>
        </authorList>
    </citation>
    <scope>NUCLEOTIDE SEQUENCE [LARGE SCALE GENOMIC DNA]</scope>
    <source>
        <strain evidence="4 5">YOKOZUNA-1</strain>
    </source>
</reference>
<evidence type="ECO:0000313" key="5">
    <source>
        <dbReference type="Proteomes" id="UP000186922"/>
    </source>
</evidence>
<feature type="region of interest" description="Disordered" evidence="2">
    <location>
        <begin position="28"/>
        <end position="52"/>
    </location>
</feature>
<dbReference type="Pfam" id="PF01504">
    <property type="entry name" value="PIP5K"/>
    <property type="match status" value="1"/>
</dbReference>
<evidence type="ECO:0000256" key="2">
    <source>
        <dbReference type="SAM" id="MobiDB-lite"/>
    </source>
</evidence>
<dbReference type="GO" id="GO:0005886">
    <property type="term" value="C:plasma membrane"/>
    <property type="evidence" value="ECO:0007669"/>
    <property type="project" value="TreeGrafter"/>
</dbReference>
<dbReference type="GO" id="GO:0016308">
    <property type="term" value="F:1-phosphatidylinositol-4-phosphate 5-kinase activity"/>
    <property type="evidence" value="ECO:0007669"/>
    <property type="project" value="TreeGrafter"/>
</dbReference>
<comment type="caution">
    <text evidence="4">The sequence shown here is derived from an EMBL/GenBank/DDBJ whole genome shotgun (WGS) entry which is preliminary data.</text>
</comment>
<evidence type="ECO:0000256" key="1">
    <source>
        <dbReference type="PROSITE-ProRule" id="PRU00781"/>
    </source>
</evidence>
<accession>A0A1D1W5Y2</accession>
<protein>
    <recommendedName>
        <fullName evidence="3">PIPK domain-containing protein</fullName>
    </recommendedName>
</protein>
<dbReference type="Gene3D" id="3.30.810.10">
    <property type="entry name" value="2-Layer Sandwich"/>
    <property type="match status" value="1"/>
</dbReference>
<dbReference type="SMART" id="SM00330">
    <property type="entry name" value="PIPKc"/>
    <property type="match status" value="1"/>
</dbReference>
<dbReference type="InterPro" id="IPR027484">
    <property type="entry name" value="PInositol-4-P-5-kinase_N"/>
</dbReference>
<gene>
    <name evidence="4" type="primary">RvY_18486</name>
    <name evidence="4" type="synonym">RvY_18486.1</name>
    <name evidence="4" type="ORF">RvY_18486-1</name>
</gene>
<dbReference type="CDD" id="cd17301">
    <property type="entry name" value="PIPKc_PIP5KI"/>
    <property type="match status" value="1"/>
</dbReference>
<dbReference type="STRING" id="947166.A0A1D1W5Y2"/>
<feature type="compositionally biased region" description="Low complexity" evidence="2">
    <location>
        <begin position="406"/>
        <end position="415"/>
    </location>
</feature>
<keyword evidence="1" id="KW-0418">Kinase</keyword>
<evidence type="ECO:0000259" key="3">
    <source>
        <dbReference type="PROSITE" id="PS51455"/>
    </source>
</evidence>
<dbReference type="InterPro" id="IPR027483">
    <property type="entry name" value="PInositol-4-P-4/5-kinase_C_sf"/>
</dbReference>